<name>A0ABW3TJP8_9MICO</name>
<evidence type="ECO:0000259" key="2">
    <source>
        <dbReference type="Pfam" id="PF13280"/>
    </source>
</evidence>
<keyword evidence="5" id="KW-1185">Reference proteome</keyword>
<evidence type="ECO:0000259" key="3">
    <source>
        <dbReference type="Pfam" id="PF19187"/>
    </source>
</evidence>
<dbReference type="InterPro" id="IPR043839">
    <property type="entry name" value="PafC_HTH"/>
</dbReference>
<dbReference type="EMBL" id="JBHTLY010000001">
    <property type="protein sequence ID" value="MFD1200971.1"/>
    <property type="molecule type" value="Genomic_DNA"/>
</dbReference>
<sequence length="343" mass="35895">MSRSLLAADRVLLLLSLVPYLREHGPTRVAELAETFEVDPRTLRSLIGFLGTAGIPGETLSYQHNDLFDIDWDALEQDDTVSLTHTVAIEETPRFSGAETAALLAGLAALQPLLSPADARLAAELGARLGEAMGRAEVPAVVVSQAEPRDELAVLVRAIERGAPVRFNYRDATGAESSRTVLPETLTEREGVWYLHGFNVERQAQRTFSVAQLTELTELTGGAVPAGGSTAGQAAPSSPASSGGSGRPAAEERQGSEMLALVPVRLLGAIRGFAPEVVSDPESAGLAIAVPPGRALVRVEAWHSGAAVRLAQHGPGEIEIVAPPAARAAVSAWAEAALSAYGE</sequence>
<proteinExistence type="predicted"/>
<evidence type="ECO:0000313" key="4">
    <source>
        <dbReference type="EMBL" id="MFD1200971.1"/>
    </source>
</evidence>
<dbReference type="Pfam" id="PF13280">
    <property type="entry name" value="WYL"/>
    <property type="match status" value="1"/>
</dbReference>
<dbReference type="RefSeq" id="WP_343959676.1">
    <property type="nucleotide sequence ID" value="NZ_BAAAKZ010000003.1"/>
</dbReference>
<dbReference type="Proteomes" id="UP001597181">
    <property type="component" value="Unassembled WGS sequence"/>
</dbReference>
<dbReference type="Pfam" id="PF19187">
    <property type="entry name" value="HTH_PafC"/>
    <property type="match status" value="1"/>
</dbReference>
<gene>
    <name evidence="4" type="ORF">ACFQ3U_03585</name>
</gene>
<dbReference type="PROSITE" id="PS52050">
    <property type="entry name" value="WYL"/>
    <property type="match status" value="1"/>
</dbReference>
<dbReference type="InterPro" id="IPR051534">
    <property type="entry name" value="CBASS_pafABC_assoc_protein"/>
</dbReference>
<protein>
    <submittedName>
        <fullName evidence="4">Helix-turn-helix transcriptional regulator</fullName>
    </submittedName>
</protein>
<dbReference type="InterPro" id="IPR028349">
    <property type="entry name" value="PafC-like"/>
</dbReference>
<dbReference type="InterPro" id="IPR026881">
    <property type="entry name" value="WYL_dom"/>
</dbReference>
<evidence type="ECO:0000313" key="5">
    <source>
        <dbReference type="Proteomes" id="UP001597181"/>
    </source>
</evidence>
<feature type="domain" description="PafC HTH" evidence="3">
    <location>
        <begin position="9"/>
        <end position="129"/>
    </location>
</feature>
<dbReference type="PANTHER" id="PTHR34580">
    <property type="match status" value="1"/>
</dbReference>
<feature type="region of interest" description="Disordered" evidence="1">
    <location>
        <begin position="224"/>
        <end position="254"/>
    </location>
</feature>
<reference evidence="5" key="1">
    <citation type="journal article" date="2019" name="Int. J. Syst. Evol. Microbiol.">
        <title>The Global Catalogue of Microorganisms (GCM) 10K type strain sequencing project: providing services to taxonomists for standard genome sequencing and annotation.</title>
        <authorList>
            <consortium name="The Broad Institute Genomics Platform"/>
            <consortium name="The Broad Institute Genome Sequencing Center for Infectious Disease"/>
            <person name="Wu L."/>
            <person name="Ma J."/>
        </authorList>
    </citation>
    <scope>NUCLEOTIDE SEQUENCE [LARGE SCALE GENOMIC DNA]</scope>
    <source>
        <strain evidence="5">CCUG 50213</strain>
    </source>
</reference>
<organism evidence="4 5">
    <name type="scientific">Leucobacter albus</name>
    <dbReference type="NCBI Taxonomy" id="272210"/>
    <lineage>
        <taxon>Bacteria</taxon>
        <taxon>Bacillati</taxon>
        <taxon>Actinomycetota</taxon>
        <taxon>Actinomycetes</taxon>
        <taxon>Micrococcales</taxon>
        <taxon>Microbacteriaceae</taxon>
        <taxon>Leucobacter</taxon>
    </lineage>
</organism>
<feature type="compositionally biased region" description="Low complexity" evidence="1">
    <location>
        <begin position="226"/>
        <end position="242"/>
    </location>
</feature>
<dbReference type="PIRSF" id="PIRSF016838">
    <property type="entry name" value="PafC"/>
    <property type="match status" value="1"/>
</dbReference>
<comment type="caution">
    <text evidence="4">The sequence shown here is derived from an EMBL/GenBank/DDBJ whole genome shotgun (WGS) entry which is preliminary data.</text>
</comment>
<feature type="domain" description="WYL" evidence="2">
    <location>
        <begin position="152"/>
        <end position="217"/>
    </location>
</feature>
<dbReference type="PANTHER" id="PTHR34580:SF1">
    <property type="entry name" value="PROTEIN PAFC"/>
    <property type="match status" value="1"/>
</dbReference>
<accession>A0ABW3TJP8</accession>
<evidence type="ECO:0000256" key="1">
    <source>
        <dbReference type="SAM" id="MobiDB-lite"/>
    </source>
</evidence>